<evidence type="ECO:0000256" key="3">
    <source>
        <dbReference type="ARBA" id="ARBA00022448"/>
    </source>
</evidence>
<dbReference type="NCBIfam" id="TIGR00880">
    <property type="entry name" value="2_A_01_02"/>
    <property type="match status" value="1"/>
</dbReference>
<evidence type="ECO:0000256" key="2">
    <source>
        <dbReference type="ARBA" id="ARBA00007520"/>
    </source>
</evidence>
<gene>
    <name evidence="9" type="ORF">J2S02_002062</name>
</gene>
<evidence type="ECO:0000256" key="1">
    <source>
        <dbReference type="ARBA" id="ARBA00004651"/>
    </source>
</evidence>
<comment type="caution">
    <text evidence="9">The sequence shown here is derived from an EMBL/GenBank/DDBJ whole genome shotgun (WGS) entry which is preliminary data.</text>
</comment>
<evidence type="ECO:0000256" key="5">
    <source>
        <dbReference type="ARBA" id="ARBA00022989"/>
    </source>
</evidence>
<keyword evidence="6 7" id="KW-0472">Membrane</keyword>
<dbReference type="InterPro" id="IPR005829">
    <property type="entry name" value="Sugar_transporter_CS"/>
</dbReference>
<evidence type="ECO:0000259" key="8">
    <source>
        <dbReference type="PROSITE" id="PS50850"/>
    </source>
</evidence>
<dbReference type="PANTHER" id="PTHR23504:SF115">
    <property type="entry name" value="MULTIDRUG RESISTANCE PROTEIN 2"/>
    <property type="match status" value="1"/>
</dbReference>
<evidence type="ECO:0000256" key="6">
    <source>
        <dbReference type="ARBA" id="ARBA00023136"/>
    </source>
</evidence>
<dbReference type="CDD" id="cd17325">
    <property type="entry name" value="MFS_MdtG_SLC18_like"/>
    <property type="match status" value="1"/>
</dbReference>
<feature type="transmembrane region" description="Helical" evidence="7">
    <location>
        <begin position="217"/>
        <end position="241"/>
    </location>
</feature>
<evidence type="ECO:0000313" key="10">
    <source>
        <dbReference type="Proteomes" id="UP001232245"/>
    </source>
</evidence>
<protein>
    <submittedName>
        <fullName evidence="9">DHA1 family multidrug resistance protein-like MFS transporter</fullName>
    </submittedName>
</protein>
<dbReference type="RefSeq" id="WP_174880480.1">
    <property type="nucleotide sequence ID" value="NZ_CADEPK010000197.1"/>
</dbReference>
<dbReference type="PRINTS" id="PR01035">
    <property type="entry name" value="TCRTETA"/>
</dbReference>
<dbReference type="PROSITE" id="PS00216">
    <property type="entry name" value="SUGAR_TRANSPORT_1"/>
    <property type="match status" value="1"/>
</dbReference>
<dbReference type="PANTHER" id="PTHR23504">
    <property type="entry name" value="MAJOR FACILITATOR SUPERFAMILY DOMAIN-CONTAINING PROTEIN 10"/>
    <property type="match status" value="1"/>
</dbReference>
<feature type="transmembrane region" description="Helical" evidence="7">
    <location>
        <begin position="100"/>
        <end position="123"/>
    </location>
</feature>
<feature type="transmembrane region" description="Helical" evidence="7">
    <location>
        <begin position="284"/>
        <end position="317"/>
    </location>
</feature>
<dbReference type="InterPro" id="IPR011701">
    <property type="entry name" value="MFS"/>
</dbReference>
<comment type="similarity">
    <text evidence="2">Belongs to the major facilitator superfamily. TCR/Tet family.</text>
</comment>
<keyword evidence="3" id="KW-0813">Transport</keyword>
<feature type="transmembrane region" description="Helical" evidence="7">
    <location>
        <begin position="369"/>
        <end position="389"/>
    </location>
</feature>
<dbReference type="Pfam" id="PF07690">
    <property type="entry name" value="MFS_1"/>
    <property type="match status" value="1"/>
</dbReference>
<accession>A0ABT9Z0D2</accession>
<dbReference type="EMBL" id="JAUSTZ010000003">
    <property type="protein sequence ID" value="MDQ0225718.1"/>
    <property type="molecule type" value="Genomic_DNA"/>
</dbReference>
<dbReference type="InterPro" id="IPR020846">
    <property type="entry name" value="MFS_dom"/>
</dbReference>
<feature type="transmembrane region" description="Helical" evidence="7">
    <location>
        <begin position="46"/>
        <end position="64"/>
    </location>
</feature>
<evidence type="ECO:0000256" key="4">
    <source>
        <dbReference type="ARBA" id="ARBA00022692"/>
    </source>
</evidence>
<keyword evidence="4 7" id="KW-0812">Transmembrane</keyword>
<sequence length="402" mass="43398">MKKPIKEQKMILVILLSNVFIAFLGMGLIIPIMPSFLSVMNLSGSSMGYLVAVFAVSQLIISPFAGRWVDRVGRKVMIVSGLFIFSLSELIFGLGTHVSIFYLSRILGGISAAFIMPAVTAYVADITTIQERSKAMGYVSAAISTGFIIGPGVGGFIADFGIRMPFFFAAAIACLAAITSIFILKEPLSKEERGMNTSNGQESTFFKDFKKSMNPTYIVAFIIVFVLAFGLSAYETVFSLFSDHKFGFTPKNIATIITFSSIVAVIIQILLFGKLVNKIGEKRLIQFCLIIGGLLSFVSTVISGFLAVLIVTCIIFLAFDLLRPALTTFLSKAAGNQQGFVAGMNSTYTSLGNIFGPALGGILFDVNIHYPYIFAGIVLMIGLGLTIAWKEKSLSEFSNASS</sequence>
<evidence type="ECO:0000256" key="7">
    <source>
        <dbReference type="SAM" id="Phobius"/>
    </source>
</evidence>
<feature type="transmembrane region" description="Helical" evidence="7">
    <location>
        <begin position="12"/>
        <end position="34"/>
    </location>
</feature>
<dbReference type="Proteomes" id="UP001232245">
    <property type="component" value="Unassembled WGS sequence"/>
</dbReference>
<dbReference type="SUPFAM" id="SSF103473">
    <property type="entry name" value="MFS general substrate transporter"/>
    <property type="match status" value="1"/>
</dbReference>
<proteinExistence type="inferred from homology"/>
<feature type="transmembrane region" description="Helical" evidence="7">
    <location>
        <begin position="164"/>
        <end position="184"/>
    </location>
</feature>
<feature type="transmembrane region" description="Helical" evidence="7">
    <location>
        <begin position="135"/>
        <end position="158"/>
    </location>
</feature>
<reference evidence="9 10" key="1">
    <citation type="submission" date="2023-07" db="EMBL/GenBank/DDBJ databases">
        <title>Genomic Encyclopedia of Type Strains, Phase IV (KMG-IV): sequencing the most valuable type-strain genomes for metagenomic binning, comparative biology and taxonomic classification.</title>
        <authorList>
            <person name="Goeker M."/>
        </authorList>
    </citation>
    <scope>NUCLEOTIDE SEQUENCE [LARGE SCALE GENOMIC DNA]</scope>
    <source>
        <strain evidence="9 10">DSM 17723</strain>
    </source>
</reference>
<organism evidence="9 10">
    <name type="scientific">Metabacillus niabensis</name>
    <dbReference type="NCBI Taxonomy" id="324854"/>
    <lineage>
        <taxon>Bacteria</taxon>
        <taxon>Bacillati</taxon>
        <taxon>Bacillota</taxon>
        <taxon>Bacilli</taxon>
        <taxon>Bacillales</taxon>
        <taxon>Bacillaceae</taxon>
        <taxon>Metabacillus</taxon>
    </lineage>
</organism>
<feature type="transmembrane region" description="Helical" evidence="7">
    <location>
        <begin position="253"/>
        <end position="272"/>
    </location>
</feature>
<comment type="subcellular location">
    <subcellularLocation>
        <location evidence="1">Cell membrane</location>
        <topology evidence="1">Multi-pass membrane protein</topology>
    </subcellularLocation>
</comment>
<dbReference type="InterPro" id="IPR036259">
    <property type="entry name" value="MFS_trans_sf"/>
</dbReference>
<evidence type="ECO:0000313" key="9">
    <source>
        <dbReference type="EMBL" id="MDQ0225718.1"/>
    </source>
</evidence>
<feature type="domain" description="Major facilitator superfamily (MFS) profile" evidence="8">
    <location>
        <begin position="11"/>
        <end position="394"/>
    </location>
</feature>
<keyword evidence="5 7" id="KW-1133">Transmembrane helix</keyword>
<dbReference type="InterPro" id="IPR001958">
    <property type="entry name" value="Tet-R_TetA/multi-R_MdtG-like"/>
</dbReference>
<dbReference type="PROSITE" id="PS50850">
    <property type="entry name" value="MFS"/>
    <property type="match status" value="1"/>
</dbReference>
<keyword evidence="10" id="KW-1185">Reference proteome</keyword>
<feature type="transmembrane region" description="Helical" evidence="7">
    <location>
        <begin position="76"/>
        <end position="94"/>
    </location>
</feature>
<dbReference type="Gene3D" id="1.20.1250.20">
    <property type="entry name" value="MFS general substrate transporter like domains"/>
    <property type="match status" value="1"/>
</dbReference>
<name>A0ABT9Z0D2_9BACI</name>